<gene>
    <name evidence="2" type="ORF">BD289DRAFT_451561</name>
</gene>
<sequence>MSPFFRGSVRPAKKHPRAWSTNPRLNPDLNKEEPARLSILGLPSQPTDVLLPVFNGVYYKPSGTELIEEEDAQYELSREESNGQHFILQSQRQQQQQPPQPAAVIQNVAQRRSTTLKRTEAAAQELAAHKPHVAEIVLDETAHVPASAATVNRTQRAETLLVEPDYAPATGHAGAGQDVSTSPVVVDSLKNAPTFAVQMQNPSNQSSSTGNNNGQGDNNPLEPAQNLKSPGQEPGDWPLPAAPVALSSADTRSNQIGKELSGATPQAAVSEDKNQDSLASRSTRTLANARNVKTAAPELEAVGVTRQPSPVPTLAQQQQQQSALDKTTEHEAAAAATSPVEPETIDGPALVKASPLEQMTPITEEPQPDAGAAGEAFEDAVSSQPPPAPVEHASLAVIAEEESSKPNAAQEEDAEISTEQPHMPEEDTSSFDADELRGAVNHQSTAGTASATSSAGTLTGHELPVKVEQLKLGGEEFRPSVNVVS</sequence>
<accession>A0A2T3AED4</accession>
<feature type="region of interest" description="Disordered" evidence="1">
    <location>
        <begin position="1"/>
        <end position="31"/>
    </location>
</feature>
<evidence type="ECO:0000256" key="1">
    <source>
        <dbReference type="SAM" id="MobiDB-lite"/>
    </source>
</evidence>
<dbReference type="OrthoDB" id="5245589at2759"/>
<dbReference type="AlphaFoldDB" id="A0A2T3AED4"/>
<reference evidence="2 3" key="1">
    <citation type="journal article" date="2018" name="Mycol. Prog.">
        <title>Coniella lustricola, a new species from submerged detritus.</title>
        <authorList>
            <person name="Raudabaugh D.B."/>
            <person name="Iturriaga T."/>
            <person name="Carver A."/>
            <person name="Mondo S."/>
            <person name="Pangilinan J."/>
            <person name="Lipzen A."/>
            <person name="He G."/>
            <person name="Amirebrahimi M."/>
            <person name="Grigoriev I.V."/>
            <person name="Miller A.N."/>
        </authorList>
    </citation>
    <scope>NUCLEOTIDE SEQUENCE [LARGE SCALE GENOMIC DNA]</scope>
    <source>
        <strain evidence="2 3">B22-T-1</strain>
    </source>
</reference>
<feature type="compositionally biased region" description="Low complexity" evidence="1">
    <location>
        <begin position="238"/>
        <end position="249"/>
    </location>
</feature>
<evidence type="ECO:0000313" key="3">
    <source>
        <dbReference type="Proteomes" id="UP000241462"/>
    </source>
</evidence>
<name>A0A2T3AED4_9PEZI</name>
<dbReference type="Proteomes" id="UP000241462">
    <property type="component" value="Unassembled WGS sequence"/>
</dbReference>
<protein>
    <submittedName>
        <fullName evidence="2">Uncharacterized protein</fullName>
    </submittedName>
</protein>
<feature type="compositionally biased region" description="Low complexity" evidence="1">
    <location>
        <begin position="333"/>
        <end position="342"/>
    </location>
</feature>
<dbReference type="InParanoid" id="A0A2T3AED4"/>
<feature type="compositionally biased region" description="Low complexity" evidence="1">
    <location>
        <begin position="444"/>
        <end position="457"/>
    </location>
</feature>
<feature type="compositionally biased region" description="Low complexity" evidence="1">
    <location>
        <begin position="200"/>
        <end position="219"/>
    </location>
</feature>
<organism evidence="2 3">
    <name type="scientific">Coniella lustricola</name>
    <dbReference type="NCBI Taxonomy" id="2025994"/>
    <lineage>
        <taxon>Eukaryota</taxon>
        <taxon>Fungi</taxon>
        <taxon>Dikarya</taxon>
        <taxon>Ascomycota</taxon>
        <taxon>Pezizomycotina</taxon>
        <taxon>Sordariomycetes</taxon>
        <taxon>Sordariomycetidae</taxon>
        <taxon>Diaporthales</taxon>
        <taxon>Schizoparmaceae</taxon>
        <taxon>Coniella</taxon>
    </lineage>
</organism>
<keyword evidence="3" id="KW-1185">Reference proteome</keyword>
<feature type="region of interest" description="Disordered" evidence="1">
    <location>
        <begin position="199"/>
        <end position="462"/>
    </location>
</feature>
<evidence type="ECO:0000313" key="2">
    <source>
        <dbReference type="EMBL" id="PSR94000.1"/>
    </source>
</evidence>
<feature type="compositionally biased region" description="Polar residues" evidence="1">
    <location>
        <begin position="276"/>
        <end position="288"/>
    </location>
</feature>
<dbReference type="EMBL" id="KZ678402">
    <property type="protein sequence ID" value="PSR94000.1"/>
    <property type="molecule type" value="Genomic_DNA"/>
</dbReference>
<proteinExistence type="predicted"/>